<dbReference type="HAMAP" id="MF_00719">
    <property type="entry name" value="CobS"/>
    <property type="match status" value="1"/>
</dbReference>
<keyword evidence="11 19" id="KW-0460">Magnesium</keyword>
<feature type="transmembrane region" description="Helical" evidence="19">
    <location>
        <begin position="232"/>
        <end position="253"/>
    </location>
</feature>
<dbReference type="GO" id="GO:0009236">
    <property type="term" value="P:cobalamin biosynthetic process"/>
    <property type="evidence" value="ECO:0007669"/>
    <property type="project" value="UniProtKB-UniRule"/>
</dbReference>
<comment type="catalytic activity">
    <reaction evidence="18 19">
        <text>alpha-ribazole 5'-phosphate + adenosylcob(III)inamide-GDP = adenosylcob(III)alamin 5'-phosphate + GMP + H(+)</text>
        <dbReference type="Rhea" id="RHEA:23560"/>
        <dbReference type="ChEBI" id="CHEBI:15378"/>
        <dbReference type="ChEBI" id="CHEBI:57918"/>
        <dbReference type="ChEBI" id="CHEBI:58115"/>
        <dbReference type="ChEBI" id="CHEBI:60487"/>
        <dbReference type="ChEBI" id="CHEBI:60493"/>
        <dbReference type="EC" id="2.7.8.26"/>
    </reaction>
</comment>
<organism evidence="20 21">
    <name type="scientific">Vulcanisaeta moutnovskia (strain 768-28)</name>
    <dbReference type="NCBI Taxonomy" id="985053"/>
    <lineage>
        <taxon>Archaea</taxon>
        <taxon>Thermoproteota</taxon>
        <taxon>Thermoprotei</taxon>
        <taxon>Thermoproteales</taxon>
        <taxon>Thermoproteaceae</taxon>
        <taxon>Vulcanisaeta</taxon>
    </lineage>
</organism>
<keyword evidence="9 19" id="KW-0808">Transferase</keyword>
<protein>
    <recommendedName>
        <fullName evidence="6 19">Adenosylcobinamide-GDP ribazoletransferase</fullName>
        <ecNumber evidence="5 19">2.7.8.26</ecNumber>
    </recommendedName>
    <alternativeName>
        <fullName evidence="16 19">Cobalamin synthase</fullName>
    </alternativeName>
    <alternativeName>
        <fullName evidence="15 19">Cobalamin-5'-phosphate synthase</fullName>
    </alternativeName>
</protein>
<dbReference type="GO" id="GO:0008818">
    <property type="term" value="F:cobalamin 5'-phosphate synthase activity"/>
    <property type="evidence" value="ECO:0007669"/>
    <property type="project" value="UniProtKB-UniRule"/>
</dbReference>
<dbReference type="PANTHER" id="PTHR34148:SF1">
    <property type="entry name" value="ADENOSYLCOBINAMIDE-GDP RIBAZOLETRANSFERASE"/>
    <property type="match status" value="1"/>
</dbReference>
<keyword evidence="21" id="KW-1185">Reference proteome</keyword>
<evidence type="ECO:0000256" key="1">
    <source>
        <dbReference type="ARBA" id="ARBA00001946"/>
    </source>
</evidence>
<dbReference type="GO" id="GO:0005886">
    <property type="term" value="C:plasma membrane"/>
    <property type="evidence" value="ECO:0007669"/>
    <property type="project" value="UniProtKB-SubCell"/>
</dbReference>
<dbReference type="STRING" id="985053.VMUT_0132"/>
<dbReference type="EMBL" id="CP002529">
    <property type="protein sequence ID" value="ADY00348.1"/>
    <property type="molecule type" value="Genomic_DNA"/>
</dbReference>
<comment type="pathway">
    <text evidence="3 19">Cofactor biosynthesis; adenosylcobalamin biosynthesis; adenosylcobalamin from cob(II)yrinate a,c-diamide: step 7/7.</text>
</comment>
<keyword evidence="10 19" id="KW-0812">Transmembrane</keyword>
<dbReference type="AlphaFoldDB" id="F0QSJ7"/>
<evidence type="ECO:0000313" key="21">
    <source>
        <dbReference type="Proteomes" id="UP000007485"/>
    </source>
</evidence>
<dbReference type="UniPathway" id="UPA00148">
    <property type="reaction ID" value="UER00238"/>
</dbReference>
<evidence type="ECO:0000256" key="11">
    <source>
        <dbReference type="ARBA" id="ARBA00022842"/>
    </source>
</evidence>
<keyword evidence="7 19" id="KW-1003">Cell membrane</keyword>
<dbReference type="InterPro" id="IPR003805">
    <property type="entry name" value="CobS"/>
</dbReference>
<evidence type="ECO:0000256" key="6">
    <source>
        <dbReference type="ARBA" id="ARBA00015850"/>
    </source>
</evidence>
<sequence length="256" mass="27793">MEAEDFIDDLRAVITFFTIVPIGGSHDISRALKNAWLAIIIVPPITGLLPGLLGYYLSLFVHNNLLTASITYLLLLVLTGLNHIDGFADVIDALMVRVSIEDRIRILKDPHRGSASIAMVVLLIIMAISALTNLAGILWQSLLIAEIMSKSTCCLCGIIGKEPSYKGLGWQLTRYSREKAHLIIMAIIIGLIITYLLLGPIGIVISLGSMALSTLLFIALQRSFGGAVGDLYGFTLEISRVITLVLMASIIIVNLH</sequence>
<dbReference type="KEGG" id="vmo:VMUT_0132"/>
<dbReference type="HOGENOM" id="CLU_057426_2_0_2"/>
<evidence type="ECO:0000256" key="12">
    <source>
        <dbReference type="ARBA" id="ARBA00022989"/>
    </source>
</evidence>
<keyword evidence="12 19" id="KW-1133">Transmembrane helix</keyword>
<feature type="transmembrane region" description="Helical" evidence="19">
    <location>
        <begin position="112"/>
        <end position="131"/>
    </location>
</feature>
<comment type="similarity">
    <text evidence="4 19">Belongs to the CobS family.</text>
</comment>
<dbReference type="OrthoDB" id="11748at2157"/>
<comment type="cofactor">
    <cofactor evidence="1 19">
        <name>Mg(2+)</name>
        <dbReference type="ChEBI" id="CHEBI:18420"/>
    </cofactor>
</comment>
<evidence type="ECO:0000256" key="19">
    <source>
        <dbReference type="HAMAP-Rule" id="MF_00719"/>
    </source>
</evidence>
<evidence type="ECO:0000256" key="10">
    <source>
        <dbReference type="ARBA" id="ARBA00022692"/>
    </source>
</evidence>
<accession>F0QSJ7</accession>
<evidence type="ECO:0000256" key="8">
    <source>
        <dbReference type="ARBA" id="ARBA00022573"/>
    </source>
</evidence>
<proteinExistence type="inferred from homology"/>
<evidence type="ECO:0000256" key="17">
    <source>
        <dbReference type="ARBA" id="ARBA00048623"/>
    </source>
</evidence>
<feature type="transmembrane region" description="Helical" evidence="19">
    <location>
        <begin position="35"/>
        <end position="57"/>
    </location>
</feature>
<dbReference type="NCBIfam" id="TIGR00317">
    <property type="entry name" value="cobS"/>
    <property type="match status" value="1"/>
</dbReference>
<gene>
    <name evidence="19" type="primary">cobS</name>
    <name evidence="20" type="ordered locus">VMUT_0132</name>
</gene>
<dbReference type="PANTHER" id="PTHR34148">
    <property type="entry name" value="ADENOSYLCOBINAMIDE-GDP RIBAZOLETRANSFERASE"/>
    <property type="match status" value="1"/>
</dbReference>
<dbReference type="GeneID" id="10287784"/>
<comment type="subcellular location">
    <subcellularLocation>
        <location evidence="2 19">Cell membrane</location>
        <topology evidence="2 19">Multi-pass membrane protein</topology>
    </subcellularLocation>
</comment>
<dbReference type="eggNOG" id="arCOG04338">
    <property type="taxonomic scope" value="Archaea"/>
</dbReference>
<feature type="transmembrane region" description="Helical" evidence="19">
    <location>
        <begin position="180"/>
        <end position="197"/>
    </location>
</feature>
<dbReference type="GO" id="GO:0051073">
    <property type="term" value="F:adenosylcobinamide-GDP ribazoletransferase activity"/>
    <property type="evidence" value="ECO:0007669"/>
    <property type="project" value="UniProtKB-UniRule"/>
</dbReference>
<evidence type="ECO:0000256" key="9">
    <source>
        <dbReference type="ARBA" id="ARBA00022679"/>
    </source>
</evidence>
<evidence type="ECO:0000313" key="20">
    <source>
        <dbReference type="EMBL" id="ADY00348.1"/>
    </source>
</evidence>
<reference evidence="20 21" key="1">
    <citation type="journal article" date="2011" name="J. Bacteriol.">
        <title>Complete genome sequence of 'Vulcanisaeta moutnovskia' strain 768-28, a novel member of the hyperthermophilic crenarchaeal genus vulcanisaeta.</title>
        <authorList>
            <person name="Gumerov V.M."/>
            <person name="Mardanov A.V."/>
            <person name="Beletsky A.V."/>
            <person name="Prokofeva M.I."/>
            <person name="Bonch-Osmolovskaya E.A."/>
            <person name="Ravin N.V."/>
            <person name="Skryabin K.G."/>
        </authorList>
    </citation>
    <scope>NUCLEOTIDE SEQUENCE [LARGE SCALE GENOMIC DNA]</scope>
    <source>
        <strain evidence="20 21">768-28</strain>
    </source>
</reference>
<dbReference type="Proteomes" id="UP000007485">
    <property type="component" value="Chromosome"/>
</dbReference>
<evidence type="ECO:0000256" key="4">
    <source>
        <dbReference type="ARBA" id="ARBA00010561"/>
    </source>
</evidence>
<dbReference type="Pfam" id="PF02654">
    <property type="entry name" value="CobS"/>
    <property type="match status" value="1"/>
</dbReference>
<evidence type="ECO:0000256" key="5">
    <source>
        <dbReference type="ARBA" id="ARBA00013200"/>
    </source>
</evidence>
<evidence type="ECO:0000256" key="3">
    <source>
        <dbReference type="ARBA" id="ARBA00004663"/>
    </source>
</evidence>
<keyword evidence="8 19" id="KW-0169">Cobalamin biosynthesis</keyword>
<evidence type="ECO:0000256" key="2">
    <source>
        <dbReference type="ARBA" id="ARBA00004651"/>
    </source>
</evidence>
<evidence type="ECO:0000256" key="16">
    <source>
        <dbReference type="ARBA" id="ARBA00032853"/>
    </source>
</evidence>
<feature type="transmembrane region" description="Helical" evidence="19">
    <location>
        <begin position="69"/>
        <end position="91"/>
    </location>
</feature>
<name>F0QSJ7_VULM7</name>
<comment type="catalytic activity">
    <reaction evidence="17 19">
        <text>alpha-ribazole + adenosylcob(III)inamide-GDP = adenosylcob(III)alamin + GMP + H(+)</text>
        <dbReference type="Rhea" id="RHEA:16049"/>
        <dbReference type="ChEBI" id="CHEBI:10329"/>
        <dbReference type="ChEBI" id="CHEBI:15378"/>
        <dbReference type="ChEBI" id="CHEBI:18408"/>
        <dbReference type="ChEBI" id="CHEBI:58115"/>
        <dbReference type="ChEBI" id="CHEBI:60487"/>
        <dbReference type="EC" id="2.7.8.26"/>
    </reaction>
</comment>
<evidence type="ECO:0000256" key="7">
    <source>
        <dbReference type="ARBA" id="ARBA00022475"/>
    </source>
</evidence>
<comment type="function">
    <text evidence="14 19">Joins adenosylcobinamide-GDP and alpha-ribazole to generate adenosylcobalamin (Ado-cobalamin). Also synthesizes adenosylcobalamin 5'-phosphate from adenosylcobinamide-GDP and alpha-ribazole 5'-phosphate.</text>
</comment>
<dbReference type="EC" id="2.7.8.26" evidence="5 19"/>
<evidence type="ECO:0000256" key="14">
    <source>
        <dbReference type="ARBA" id="ARBA00025228"/>
    </source>
</evidence>
<dbReference type="RefSeq" id="WP_013603512.1">
    <property type="nucleotide sequence ID" value="NC_015151.1"/>
</dbReference>
<evidence type="ECO:0000256" key="15">
    <source>
        <dbReference type="ARBA" id="ARBA00032605"/>
    </source>
</evidence>
<keyword evidence="13 19" id="KW-0472">Membrane</keyword>
<evidence type="ECO:0000256" key="18">
    <source>
        <dbReference type="ARBA" id="ARBA00049504"/>
    </source>
</evidence>
<evidence type="ECO:0000256" key="13">
    <source>
        <dbReference type="ARBA" id="ARBA00023136"/>
    </source>
</evidence>